<comment type="caution">
    <text evidence="2">The sequence shown here is derived from an EMBL/GenBank/DDBJ whole genome shotgun (WGS) entry which is preliminary data.</text>
</comment>
<gene>
    <name evidence="2" type="ORF">PIIN_01360</name>
</gene>
<evidence type="ECO:0000313" key="3">
    <source>
        <dbReference type="Proteomes" id="UP000007148"/>
    </source>
</evidence>
<organism evidence="2 3">
    <name type="scientific">Serendipita indica (strain DSM 11827)</name>
    <name type="common">Root endophyte fungus</name>
    <name type="synonym">Piriformospora indica</name>
    <dbReference type="NCBI Taxonomy" id="1109443"/>
    <lineage>
        <taxon>Eukaryota</taxon>
        <taxon>Fungi</taxon>
        <taxon>Dikarya</taxon>
        <taxon>Basidiomycota</taxon>
        <taxon>Agaricomycotina</taxon>
        <taxon>Agaricomycetes</taxon>
        <taxon>Sebacinales</taxon>
        <taxon>Serendipitaceae</taxon>
        <taxon>Serendipita</taxon>
    </lineage>
</organism>
<dbReference type="SUPFAM" id="SSF53474">
    <property type="entry name" value="alpha/beta-Hydrolases"/>
    <property type="match status" value="1"/>
</dbReference>
<dbReference type="OMA" id="ACKMAAM"/>
<dbReference type="STRING" id="1109443.G4T870"/>
<sequence>MAEAIAPAELPTIFDASTCVRKGMCPVMALQGQEKTAMQSHSIYFEQHGTGPEKVVFIMGLNTSSFGWIYQVKHFAQTHSVLVMDNRGVGNSDTPKGPYTTSALSEDILTLLEYVGWNNGRELHIVGISLGGMIAQELALRIPERILSLTLVVTKAGSAGLVSNLTPWKGISSLVWLTFTTDDSKKMDIVLPMLYPEEWLDAKSTLPNAKGRTNREVVREGLAYRIKNTRKQTLAGSIAQTAAARSHHVTSDRLHKLGQSIPKIWIVTGDVDHLVKPVNSEFLHQHMPQAEYQVWKGVGHGIIGQEPEKFNKNLERVIREGREIGSKAPWV</sequence>
<dbReference type="InParanoid" id="G4T870"/>
<protein>
    <submittedName>
        <fullName evidence="2">Related to alpha/beta hydrolase</fullName>
    </submittedName>
</protein>
<proteinExistence type="predicted"/>
<dbReference type="PRINTS" id="PR00111">
    <property type="entry name" value="ABHYDROLASE"/>
</dbReference>
<dbReference type="InterPro" id="IPR050471">
    <property type="entry name" value="AB_hydrolase"/>
</dbReference>
<dbReference type="Proteomes" id="UP000007148">
    <property type="component" value="Unassembled WGS sequence"/>
</dbReference>
<dbReference type="EMBL" id="CAFZ01000015">
    <property type="protein sequence ID" value="CCA67531.1"/>
    <property type="molecule type" value="Genomic_DNA"/>
</dbReference>
<dbReference type="GO" id="GO:0016787">
    <property type="term" value="F:hydrolase activity"/>
    <property type="evidence" value="ECO:0007669"/>
    <property type="project" value="UniProtKB-KW"/>
</dbReference>
<evidence type="ECO:0000259" key="1">
    <source>
        <dbReference type="Pfam" id="PF00561"/>
    </source>
</evidence>
<dbReference type="PANTHER" id="PTHR43433">
    <property type="entry name" value="HYDROLASE, ALPHA/BETA FOLD FAMILY PROTEIN"/>
    <property type="match status" value="1"/>
</dbReference>
<keyword evidence="3" id="KW-1185">Reference proteome</keyword>
<name>G4T870_SERID</name>
<dbReference type="eggNOG" id="KOG4178">
    <property type="taxonomic scope" value="Eukaryota"/>
</dbReference>
<dbReference type="Gene3D" id="3.40.50.1820">
    <property type="entry name" value="alpha/beta hydrolase"/>
    <property type="match status" value="1"/>
</dbReference>
<dbReference type="InterPro" id="IPR029058">
    <property type="entry name" value="AB_hydrolase_fold"/>
</dbReference>
<dbReference type="PANTHER" id="PTHR43433:SF5">
    <property type="entry name" value="AB HYDROLASE-1 DOMAIN-CONTAINING PROTEIN"/>
    <property type="match status" value="1"/>
</dbReference>
<keyword evidence="2" id="KW-0378">Hydrolase</keyword>
<accession>G4T870</accession>
<feature type="domain" description="AB hydrolase-1" evidence="1">
    <location>
        <begin position="55"/>
        <end position="306"/>
    </location>
</feature>
<dbReference type="AlphaFoldDB" id="G4T870"/>
<evidence type="ECO:0000313" key="2">
    <source>
        <dbReference type="EMBL" id="CCA67531.1"/>
    </source>
</evidence>
<dbReference type="OrthoDB" id="19657at2759"/>
<dbReference type="HOGENOM" id="CLU_020336_20_1_1"/>
<dbReference type="Pfam" id="PF00561">
    <property type="entry name" value="Abhydrolase_1"/>
    <property type="match status" value="1"/>
</dbReference>
<dbReference type="InterPro" id="IPR000073">
    <property type="entry name" value="AB_hydrolase_1"/>
</dbReference>
<reference evidence="2 3" key="1">
    <citation type="journal article" date="2011" name="PLoS Pathog.">
        <title>Endophytic Life Strategies Decoded by Genome and Transcriptome Analyses of the Mutualistic Root Symbiont Piriformospora indica.</title>
        <authorList>
            <person name="Zuccaro A."/>
            <person name="Lahrmann U."/>
            <person name="Guldener U."/>
            <person name="Langen G."/>
            <person name="Pfiffi S."/>
            <person name="Biedenkopf D."/>
            <person name="Wong P."/>
            <person name="Samans B."/>
            <person name="Grimm C."/>
            <person name="Basiewicz M."/>
            <person name="Murat C."/>
            <person name="Martin F."/>
            <person name="Kogel K.H."/>
        </authorList>
    </citation>
    <scope>NUCLEOTIDE SEQUENCE [LARGE SCALE GENOMIC DNA]</scope>
    <source>
        <strain evidence="2 3">DSM 11827</strain>
    </source>
</reference>